<evidence type="ECO:0000313" key="2">
    <source>
        <dbReference type="Proteomes" id="UP001332931"/>
    </source>
</evidence>
<gene>
    <name evidence="1" type="ORF">VXJ25_05315</name>
</gene>
<dbReference type="GO" id="GO:0016787">
    <property type="term" value="F:hydrolase activity"/>
    <property type="evidence" value="ECO:0007669"/>
    <property type="project" value="UniProtKB-KW"/>
</dbReference>
<proteinExistence type="predicted"/>
<dbReference type="InterPro" id="IPR036412">
    <property type="entry name" value="HAD-like_sf"/>
</dbReference>
<dbReference type="Proteomes" id="UP001332931">
    <property type="component" value="Unassembled WGS sequence"/>
</dbReference>
<organism evidence="1 2">
    <name type="scientific">Olsenella absiana</name>
    <dbReference type="NCBI Taxonomy" id="3115222"/>
    <lineage>
        <taxon>Bacteria</taxon>
        <taxon>Bacillati</taxon>
        <taxon>Actinomycetota</taxon>
        <taxon>Coriobacteriia</taxon>
        <taxon>Coriobacteriales</taxon>
        <taxon>Atopobiaceae</taxon>
        <taxon>Olsenella</taxon>
    </lineage>
</organism>
<dbReference type="Gene3D" id="3.30.1240.10">
    <property type="match status" value="1"/>
</dbReference>
<dbReference type="InterPro" id="IPR023214">
    <property type="entry name" value="HAD_sf"/>
</dbReference>
<dbReference type="Gene3D" id="3.40.50.1000">
    <property type="entry name" value="HAD superfamily/HAD-like"/>
    <property type="match status" value="1"/>
</dbReference>
<evidence type="ECO:0000313" key="1">
    <source>
        <dbReference type="EMBL" id="MEE6147410.1"/>
    </source>
</evidence>
<accession>A0ABU7RA03</accession>
<comment type="caution">
    <text evidence="1">The sequence shown here is derived from an EMBL/GenBank/DDBJ whole genome shotgun (WGS) entry which is preliminary data.</text>
</comment>
<reference evidence="1 2" key="1">
    <citation type="submission" date="2024-01" db="EMBL/GenBank/DDBJ databases">
        <title>Description of Olsenella sp. nov., isolated from pig feces.</title>
        <authorList>
            <person name="Chang Y.-H."/>
        </authorList>
    </citation>
    <scope>NUCLEOTIDE SEQUENCE [LARGE SCALE GENOMIC DNA]</scope>
    <source>
        <strain evidence="1 2">YH-ols2223</strain>
    </source>
</reference>
<keyword evidence="2" id="KW-1185">Reference proteome</keyword>
<dbReference type="RefSeq" id="WP_330958175.1">
    <property type="nucleotide sequence ID" value="NZ_JAZGJQ010000004.1"/>
</dbReference>
<dbReference type="PANTHER" id="PTHR10000">
    <property type="entry name" value="PHOSPHOSERINE PHOSPHATASE"/>
    <property type="match status" value="1"/>
</dbReference>
<dbReference type="SUPFAM" id="SSF56784">
    <property type="entry name" value="HAD-like"/>
    <property type="match status" value="1"/>
</dbReference>
<dbReference type="EMBL" id="JAZGJQ010000004">
    <property type="protein sequence ID" value="MEE6147410.1"/>
    <property type="molecule type" value="Genomic_DNA"/>
</dbReference>
<name>A0ABU7RA03_9ACTN</name>
<protein>
    <submittedName>
        <fullName evidence="1">HAD hydrolase family protein</fullName>
    </submittedName>
</protein>
<keyword evidence="1" id="KW-0378">Hydrolase</keyword>
<dbReference type="Pfam" id="PF08282">
    <property type="entry name" value="Hydrolase_3"/>
    <property type="match status" value="2"/>
</dbReference>
<sequence>MDVGRGGAGPASGVAFASDLDGTLCPQGSWSRFDAADVAAIRELQRAGGLFGICTGRSAGGVAHALERGAADVTLDFQIVATGALVLDGAGREVFSCRADPAAVERVVDRYLGRLPLVVQAGDHMCTFGEPTRDQVPIRSVADLGDRVLGVSLAAGSPAGAREVAAWVNAELGDKLVAFENVRNVDVVARGCSKGRAVDVVRRHLGASLVAVIGDSYNDLPMFAAADVAFAFADSPREVREKADRLVGSFAEAVAALLGQSHA</sequence>
<dbReference type="PANTHER" id="PTHR10000:SF8">
    <property type="entry name" value="HAD SUPERFAMILY HYDROLASE-LIKE, TYPE 3"/>
    <property type="match status" value="1"/>
</dbReference>